<organism evidence="2 3">
    <name type="scientific">Trypanosoma theileri</name>
    <dbReference type="NCBI Taxonomy" id="67003"/>
    <lineage>
        <taxon>Eukaryota</taxon>
        <taxon>Discoba</taxon>
        <taxon>Euglenozoa</taxon>
        <taxon>Kinetoplastea</taxon>
        <taxon>Metakinetoplastina</taxon>
        <taxon>Trypanosomatida</taxon>
        <taxon>Trypanosomatidae</taxon>
        <taxon>Trypanosoma</taxon>
    </lineage>
</organism>
<name>A0A1X0NCT7_9TRYP</name>
<accession>A0A1X0NCT7</accession>
<feature type="compositionally biased region" description="Polar residues" evidence="1">
    <location>
        <begin position="106"/>
        <end position="120"/>
    </location>
</feature>
<evidence type="ECO:0000313" key="2">
    <source>
        <dbReference type="EMBL" id="ORC76552.1"/>
    </source>
</evidence>
<dbReference type="GeneID" id="39991866"/>
<protein>
    <submittedName>
        <fullName evidence="2">Uncharacterized protein</fullName>
    </submittedName>
</protein>
<sequence length="136" mass="14716">MNKNGTVFGGGGTKSTAATTIKETPQIDPKTSQQENVPDEVKLVKALETFHFPVEEEDAKETKNSKESKVNDVNRQEKPSSILVADNSSINNHSSNNDNAENNNNKWGGSTETGKGTAQRKSLVKFLSPNPSKGSR</sequence>
<feature type="region of interest" description="Disordered" evidence="1">
    <location>
        <begin position="1"/>
        <end position="39"/>
    </location>
</feature>
<gene>
    <name evidence="2" type="ORF">TM35_002991000</name>
</gene>
<evidence type="ECO:0000256" key="1">
    <source>
        <dbReference type="SAM" id="MobiDB-lite"/>
    </source>
</evidence>
<keyword evidence="3" id="KW-1185">Reference proteome</keyword>
<feature type="compositionally biased region" description="Basic and acidic residues" evidence="1">
    <location>
        <begin position="60"/>
        <end position="78"/>
    </location>
</feature>
<feature type="region of interest" description="Disordered" evidence="1">
    <location>
        <begin position="52"/>
        <end position="136"/>
    </location>
</feature>
<proteinExistence type="predicted"/>
<reference evidence="2 3" key="1">
    <citation type="submission" date="2017-03" db="EMBL/GenBank/DDBJ databases">
        <title>An alternative strategy for trypanosome survival in the mammalian bloodstream revealed through genome and transcriptome analysis of the ubiquitous bovine parasite Trypanosoma (Megatrypanum) theileri.</title>
        <authorList>
            <person name="Kelly S."/>
            <person name="Ivens A."/>
            <person name="Mott A."/>
            <person name="O'Neill E."/>
            <person name="Emms D."/>
            <person name="Macleod O."/>
            <person name="Voorheis P."/>
            <person name="Matthews J."/>
            <person name="Matthews K."/>
            <person name="Carrington M."/>
        </authorList>
    </citation>
    <scope>NUCLEOTIDE SEQUENCE [LARGE SCALE GENOMIC DNA]</scope>
    <source>
        <strain evidence="2">Edinburgh</strain>
    </source>
</reference>
<dbReference type="AlphaFoldDB" id="A0A1X0NCT7"/>
<dbReference type="EMBL" id="NBCO01000299">
    <property type="protein sequence ID" value="ORC76552.1"/>
    <property type="molecule type" value="Genomic_DNA"/>
</dbReference>
<dbReference type="VEuPathDB" id="TriTrypDB:TM35_002991000"/>
<evidence type="ECO:0000313" key="3">
    <source>
        <dbReference type="Proteomes" id="UP000192257"/>
    </source>
</evidence>
<feature type="compositionally biased region" description="Low complexity" evidence="1">
    <location>
        <begin position="87"/>
        <end position="105"/>
    </location>
</feature>
<dbReference type="RefSeq" id="XP_028876620.1">
    <property type="nucleotide sequence ID" value="XM_029032086.1"/>
</dbReference>
<dbReference type="Proteomes" id="UP000192257">
    <property type="component" value="Unassembled WGS sequence"/>
</dbReference>
<comment type="caution">
    <text evidence="2">The sequence shown here is derived from an EMBL/GenBank/DDBJ whole genome shotgun (WGS) entry which is preliminary data.</text>
</comment>